<dbReference type="SMART" id="SM00895">
    <property type="entry name" value="FCD"/>
    <property type="match status" value="1"/>
</dbReference>
<sequence length="220" mass="25176">MFTLTMTDYKISPSTMANQVANQLKKMIIEGALVPEQRLNERELCEQLNVSRTPLREAYRILQADGLIQIKPQKGAVVIKKTNEDIENIFELLAVLEGLAIRQAVANASAEEIAGIVKMHQEVEERFQKNDVSGYFEKSIGCHIAINRAAHNPFLTEIYDKLNLQVQAIRYKTNLDSNEILQSVREHASFIQALQERDAELAERRICEHMRRKKNTNMPD</sequence>
<reference evidence="5 6" key="1">
    <citation type="submission" date="2019-02" db="EMBL/GenBank/DDBJ databases">
        <title>Genomic Encyclopedia of Type Strains, Phase IV (KMG-IV): sequencing the most valuable type-strain genomes for metagenomic binning, comparative biology and taxonomic classification.</title>
        <authorList>
            <person name="Goeker M."/>
        </authorList>
    </citation>
    <scope>NUCLEOTIDE SEQUENCE [LARGE SCALE GENOMIC DNA]</scope>
    <source>
        <strain evidence="5 6">DSM 23814</strain>
    </source>
</reference>
<keyword evidence="1" id="KW-0805">Transcription regulation</keyword>
<keyword evidence="3" id="KW-0804">Transcription</keyword>
<dbReference type="SMART" id="SM00345">
    <property type="entry name" value="HTH_GNTR"/>
    <property type="match status" value="1"/>
</dbReference>
<dbReference type="GO" id="GO:0003677">
    <property type="term" value="F:DNA binding"/>
    <property type="evidence" value="ECO:0007669"/>
    <property type="project" value="UniProtKB-KW"/>
</dbReference>
<comment type="caution">
    <text evidence="5">The sequence shown here is derived from an EMBL/GenBank/DDBJ whole genome shotgun (WGS) entry which is preliminary data.</text>
</comment>
<feature type="domain" description="HTH gntR-type" evidence="4">
    <location>
        <begin position="14"/>
        <end position="81"/>
    </location>
</feature>
<keyword evidence="2 5" id="KW-0238">DNA-binding</keyword>
<dbReference type="Pfam" id="PF00392">
    <property type="entry name" value="GntR"/>
    <property type="match status" value="1"/>
</dbReference>
<dbReference type="GO" id="GO:0003700">
    <property type="term" value="F:DNA-binding transcription factor activity"/>
    <property type="evidence" value="ECO:0007669"/>
    <property type="project" value="InterPro"/>
</dbReference>
<dbReference type="InterPro" id="IPR036390">
    <property type="entry name" value="WH_DNA-bd_sf"/>
</dbReference>
<dbReference type="EMBL" id="SHKO01000001">
    <property type="protein sequence ID" value="RZT98374.1"/>
    <property type="molecule type" value="Genomic_DNA"/>
</dbReference>
<dbReference type="AlphaFoldDB" id="A0A4Q7VQ30"/>
<dbReference type="PROSITE" id="PS50949">
    <property type="entry name" value="HTH_GNTR"/>
    <property type="match status" value="1"/>
</dbReference>
<protein>
    <submittedName>
        <fullName evidence="5">DNA-binding GntR family transcriptional regulator</fullName>
    </submittedName>
</protein>
<dbReference type="CDD" id="cd07377">
    <property type="entry name" value="WHTH_GntR"/>
    <property type="match status" value="1"/>
</dbReference>
<dbReference type="PANTHER" id="PTHR43537:SF24">
    <property type="entry name" value="GLUCONATE OPERON TRANSCRIPTIONAL REPRESSOR"/>
    <property type="match status" value="1"/>
</dbReference>
<evidence type="ECO:0000259" key="4">
    <source>
        <dbReference type="PROSITE" id="PS50949"/>
    </source>
</evidence>
<dbReference type="Proteomes" id="UP000293398">
    <property type="component" value="Unassembled WGS sequence"/>
</dbReference>
<evidence type="ECO:0000256" key="1">
    <source>
        <dbReference type="ARBA" id="ARBA00023015"/>
    </source>
</evidence>
<dbReference type="Pfam" id="PF07729">
    <property type="entry name" value="FCD"/>
    <property type="match status" value="1"/>
</dbReference>
<dbReference type="InterPro" id="IPR000524">
    <property type="entry name" value="Tscrpt_reg_HTH_GntR"/>
</dbReference>
<dbReference type="PANTHER" id="PTHR43537">
    <property type="entry name" value="TRANSCRIPTIONAL REGULATOR, GNTR FAMILY"/>
    <property type="match status" value="1"/>
</dbReference>
<evidence type="ECO:0000313" key="6">
    <source>
        <dbReference type="Proteomes" id="UP000293398"/>
    </source>
</evidence>
<evidence type="ECO:0000313" key="5">
    <source>
        <dbReference type="EMBL" id="RZT98374.1"/>
    </source>
</evidence>
<dbReference type="SUPFAM" id="SSF46785">
    <property type="entry name" value="Winged helix' DNA-binding domain"/>
    <property type="match status" value="1"/>
</dbReference>
<evidence type="ECO:0000256" key="3">
    <source>
        <dbReference type="ARBA" id="ARBA00023163"/>
    </source>
</evidence>
<keyword evidence="6" id="KW-1185">Reference proteome</keyword>
<dbReference type="InterPro" id="IPR011711">
    <property type="entry name" value="GntR_C"/>
</dbReference>
<dbReference type="SUPFAM" id="SSF48008">
    <property type="entry name" value="GntR ligand-binding domain-like"/>
    <property type="match status" value="1"/>
</dbReference>
<name>A0A4Q7VQ30_9BURK</name>
<dbReference type="InterPro" id="IPR036388">
    <property type="entry name" value="WH-like_DNA-bd_sf"/>
</dbReference>
<accession>A0A4Q7VQ30</accession>
<dbReference type="InterPro" id="IPR008920">
    <property type="entry name" value="TF_FadR/GntR_C"/>
</dbReference>
<dbReference type="Gene3D" id="1.10.10.10">
    <property type="entry name" value="Winged helix-like DNA-binding domain superfamily/Winged helix DNA-binding domain"/>
    <property type="match status" value="1"/>
</dbReference>
<dbReference type="PRINTS" id="PR00035">
    <property type="entry name" value="HTHGNTR"/>
</dbReference>
<dbReference type="Gene3D" id="1.20.120.530">
    <property type="entry name" value="GntR ligand-binding domain-like"/>
    <property type="match status" value="1"/>
</dbReference>
<organism evidence="5 6">
    <name type="scientific">Advenella incenata</name>
    <dbReference type="NCBI Taxonomy" id="267800"/>
    <lineage>
        <taxon>Bacteria</taxon>
        <taxon>Pseudomonadati</taxon>
        <taxon>Pseudomonadota</taxon>
        <taxon>Betaproteobacteria</taxon>
        <taxon>Burkholderiales</taxon>
        <taxon>Alcaligenaceae</taxon>
    </lineage>
</organism>
<proteinExistence type="predicted"/>
<gene>
    <name evidence="5" type="ORF">EV681_0150</name>
</gene>
<evidence type="ECO:0000256" key="2">
    <source>
        <dbReference type="ARBA" id="ARBA00023125"/>
    </source>
</evidence>